<keyword evidence="4" id="KW-1185">Reference proteome</keyword>
<dbReference type="Proteomes" id="UP001597347">
    <property type="component" value="Unassembled WGS sequence"/>
</dbReference>
<dbReference type="InterPro" id="IPR008613">
    <property type="entry name" value="Excalibur_Ca-bd_domain"/>
</dbReference>
<dbReference type="Pfam" id="PF05901">
    <property type="entry name" value="Excalibur"/>
    <property type="match status" value="1"/>
</dbReference>
<feature type="chain" id="PRO_5046912386" evidence="1">
    <location>
        <begin position="28"/>
        <end position="97"/>
    </location>
</feature>
<evidence type="ECO:0000313" key="4">
    <source>
        <dbReference type="Proteomes" id="UP001597347"/>
    </source>
</evidence>
<dbReference type="RefSeq" id="WP_377935731.1">
    <property type="nucleotide sequence ID" value="NZ_JBHUEA010000022.1"/>
</dbReference>
<proteinExistence type="predicted"/>
<accession>A0ABW4LGC6</accession>
<gene>
    <name evidence="3" type="ORF">ACFSBI_13375</name>
</gene>
<dbReference type="EMBL" id="JBHUEA010000022">
    <property type="protein sequence ID" value="MFD1722541.1"/>
    <property type="molecule type" value="Genomic_DNA"/>
</dbReference>
<feature type="signal peptide" evidence="1">
    <location>
        <begin position="1"/>
        <end position="27"/>
    </location>
</feature>
<evidence type="ECO:0000256" key="1">
    <source>
        <dbReference type="SAM" id="SignalP"/>
    </source>
</evidence>
<feature type="domain" description="Excalibur calcium-binding" evidence="2">
    <location>
        <begin position="37"/>
        <end position="95"/>
    </location>
</feature>
<reference evidence="4" key="1">
    <citation type="journal article" date="2019" name="Int. J. Syst. Evol. Microbiol.">
        <title>The Global Catalogue of Microorganisms (GCM) 10K type strain sequencing project: providing services to taxonomists for standard genome sequencing and annotation.</title>
        <authorList>
            <consortium name="The Broad Institute Genomics Platform"/>
            <consortium name="The Broad Institute Genome Sequencing Center for Infectious Disease"/>
            <person name="Wu L."/>
            <person name="Ma J."/>
        </authorList>
    </citation>
    <scope>NUCLEOTIDE SEQUENCE [LARGE SCALE GENOMIC DNA]</scope>
    <source>
        <strain evidence="4">CGMCC 1.12471</strain>
    </source>
</reference>
<evidence type="ECO:0000313" key="3">
    <source>
        <dbReference type="EMBL" id="MFD1722541.1"/>
    </source>
</evidence>
<evidence type="ECO:0000259" key="2">
    <source>
        <dbReference type="Pfam" id="PF05901"/>
    </source>
</evidence>
<comment type="caution">
    <text evidence="3">The sequence shown here is derived from an EMBL/GenBank/DDBJ whole genome shotgun (WGS) entry which is preliminary data.</text>
</comment>
<keyword evidence="1" id="KW-0732">Signal</keyword>
<name>A0ABW4LGC6_9MICO</name>
<sequence length="97" mass="10303">MPRPRSLVVAVALAAGMTLAPAFPATAAPAHASAKVYANCTAIHRVYSGGIAKEGVKWNRTTHGKRALKGHVKFSTALYLANRRSDRDKDGIACEKS</sequence>
<protein>
    <submittedName>
        <fullName evidence="3">Excalibur calcium-binding domain-containing protein</fullName>
    </submittedName>
</protein>
<organism evidence="3 4">
    <name type="scientific">Amnibacterium endophyticum</name>
    <dbReference type="NCBI Taxonomy" id="2109337"/>
    <lineage>
        <taxon>Bacteria</taxon>
        <taxon>Bacillati</taxon>
        <taxon>Actinomycetota</taxon>
        <taxon>Actinomycetes</taxon>
        <taxon>Micrococcales</taxon>
        <taxon>Microbacteriaceae</taxon>
        <taxon>Amnibacterium</taxon>
    </lineage>
</organism>